<dbReference type="InterPro" id="IPR050696">
    <property type="entry name" value="FtsA/MreB"/>
</dbReference>
<dbReference type="AlphaFoldDB" id="A0A2H9N4T5"/>
<evidence type="ECO:0000313" key="2">
    <source>
        <dbReference type="EMBL" id="PIX28916.1"/>
    </source>
</evidence>
<organism evidence="2 3">
    <name type="scientific">Candidatus Brennerbacteria bacterium CG_4_8_14_3_um_filter_43_14</name>
    <dbReference type="NCBI Taxonomy" id="1974521"/>
    <lineage>
        <taxon>Bacteria</taxon>
        <taxon>Candidatus Brenneribacteriota</taxon>
    </lineage>
</organism>
<reference evidence="3" key="1">
    <citation type="submission" date="2017-09" db="EMBL/GenBank/DDBJ databases">
        <title>Depth-based differentiation of microbial function through sediment-hosted aquifers and enrichment of novel symbionts in the deep terrestrial subsurface.</title>
        <authorList>
            <person name="Probst A.J."/>
            <person name="Ladd B."/>
            <person name="Jarett J.K."/>
            <person name="Geller-Mcgrath D.E."/>
            <person name="Sieber C.M.K."/>
            <person name="Emerson J.B."/>
            <person name="Anantharaman K."/>
            <person name="Thomas B.C."/>
            <person name="Malmstrom R."/>
            <person name="Stieglmeier M."/>
            <person name="Klingl A."/>
            <person name="Woyke T."/>
            <person name="Ryan C.M."/>
            <person name="Banfield J.F."/>
        </authorList>
    </citation>
    <scope>NUCLEOTIDE SEQUENCE [LARGE SCALE GENOMIC DNA]</scope>
</reference>
<dbReference type="InterPro" id="IPR043129">
    <property type="entry name" value="ATPase_NBD"/>
</dbReference>
<sequence length="526" mass="59004">MTQPTYIQQFVDKLLPQQEFAGLDVGEKLISYLLLSRYDLSVRQFAEVPLAPGTVVKGEIKNSAAFIQALRTLQETIHCRNNACLPFIVSLPSANFFLNVLELPDIPEASYEQAVKLNIGQVSPIPIANAYMDWQNLGVNLKTLQREFLIAVASRQRIDPYLDAFHQAQLQPLAIESRSLSLLRLFTYFSQTVEKNVTLLIIDVGQDGITFLVGKQGKLFFDSYVYWNEIPEAQDGTITQDDLQAIMQREVRRILEFYSLHTEETVHNFSIFSPVLKSELTEYIMKTFSIRYIPVALPDIKESIQKQSSPNKSDSTILTGSSSSVDLYAGLIGLSVRGSLVPREDDDIVSVMPEHTREIYKSTRMYSFVSLWTKIVCATLGGLCILAAAVYGMTLRERLAAQQSLDTFNKMPEIGRVTQLEQEAKDFNALVDTLDIVSKRTHGWSPYMDWIVSASRTAGITITRMSLSENASDIRIWGKALNQQAAFNFRSAIEQGATLFGKIDLPLSSFAQTQQGVEFMLTAALK</sequence>
<keyword evidence="1" id="KW-1133">Transmembrane helix</keyword>
<evidence type="ECO:0000313" key="3">
    <source>
        <dbReference type="Proteomes" id="UP000236842"/>
    </source>
</evidence>
<proteinExistence type="predicted"/>
<protein>
    <recommendedName>
        <fullName evidence="4">SHS2 domain-containing protein</fullName>
    </recommendedName>
</protein>
<evidence type="ECO:0000256" key="1">
    <source>
        <dbReference type="SAM" id="Phobius"/>
    </source>
</evidence>
<dbReference type="Gene3D" id="3.30.420.40">
    <property type="match status" value="2"/>
</dbReference>
<keyword evidence="1" id="KW-0472">Membrane</keyword>
<comment type="caution">
    <text evidence="2">The sequence shown here is derived from an EMBL/GenBank/DDBJ whole genome shotgun (WGS) entry which is preliminary data.</text>
</comment>
<name>A0A2H9N4T5_9BACT</name>
<dbReference type="InterPro" id="IPR005883">
    <property type="entry name" value="PilM"/>
</dbReference>
<dbReference type="Proteomes" id="UP000236842">
    <property type="component" value="Unassembled WGS sequence"/>
</dbReference>
<dbReference type="PANTHER" id="PTHR32432">
    <property type="entry name" value="CELL DIVISION PROTEIN FTSA-RELATED"/>
    <property type="match status" value="1"/>
</dbReference>
<dbReference type="Pfam" id="PF11104">
    <property type="entry name" value="PilM_2"/>
    <property type="match status" value="1"/>
</dbReference>
<evidence type="ECO:0008006" key="4">
    <source>
        <dbReference type="Google" id="ProtNLM"/>
    </source>
</evidence>
<gene>
    <name evidence="2" type="ORF">COZ64_01610</name>
</gene>
<dbReference type="PANTHER" id="PTHR32432:SF3">
    <property type="entry name" value="ETHANOLAMINE UTILIZATION PROTEIN EUTJ"/>
    <property type="match status" value="1"/>
</dbReference>
<keyword evidence="1" id="KW-0812">Transmembrane</keyword>
<dbReference type="SUPFAM" id="SSF53067">
    <property type="entry name" value="Actin-like ATPase domain"/>
    <property type="match status" value="1"/>
</dbReference>
<feature type="transmembrane region" description="Helical" evidence="1">
    <location>
        <begin position="371"/>
        <end position="393"/>
    </location>
</feature>
<dbReference type="EMBL" id="PFIJ01000030">
    <property type="protein sequence ID" value="PIX28916.1"/>
    <property type="molecule type" value="Genomic_DNA"/>
</dbReference>
<accession>A0A2H9N4T5</accession>
<dbReference type="Gene3D" id="3.30.1490.300">
    <property type="match status" value="1"/>
</dbReference>